<evidence type="ECO:0000256" key="1">
    <source>
        <dbReference type="ARBA" id="ARBA00007867"/>
    </source>
</evidence>
<keyword evidence="8" id="KW-1185">Reference proteome</keyword>
<protein>
    <recommendedName>
        <fullName evidence="6">PABS domain-containing protein</fullName>
    </recommendedName>
</protein>
<evidence type="ECO:0000256" key="2">
    <source>
        <dbReference type="ARBA" id="ARBA00022679"/>
    </source>
</evidence>
<dbReference type="GO" id="GO:0006596">
    <property type="term" value="P:polyamine biosynthetic process"/>
    <property type="evidence" value="ECO:0007669"/>
    <property type="project" value="UniProtKB-UniRule"/>
</dbReference>
<keyword evidence="3 4" id="KW-0620">Polyamine biosynthesis</keyword>
<dbReference type="Gene3D" id="3.90.1410.10">
    <property type="entry name" value="set domain protein methyltransferase, domain 1"/>
    <property type="match status" value="1"/>
</dbReference>
<name>A0AAD2FHQ0_9STRA</name>
<dbReference type="Gene3D" id="3.40.50.150">
    <property type="entry name" value="Vaccinia Virus protein VP39"/>
    <property type="match status" value="1"/>
</dbReference>
<feature type="signal peptide" evidence="5">
    <location>
        <begin position="1"/>
        <end position="19"/>
    </location>
</feature>
<dbReference type="SUPFAM" id="SSF53335">
    <property type="entry name" value="S-adenosyl-L-methionine-dependent methyltransferases"/>
    <property type="match status" value="1"/>
</dbReference>
<dbReference type="PANTHER" id="PTHR43317">
    <property type="entry name" value="THERMOSPERMINE SYNTHASE ACAULIS5"/>
    <property type="match status" value="1"/>
</dbReference>
<dbReference type="AlphaFoldDB" id="A0AAD2FHQ0"/>
<evidence type="ECO:0000256" key="4">
    <source>
        <dbReference type="PROSITE-ProRule" id="PRU00354"/>
    </source>
</evidence>
<gene>
    <name evidence="7" type="ORF">CYCCA115_LOCUS2948</name>
</gene>
<dbReference type="Pfam" id="PF01564">
    <property type="entry name" value="Spermine_synth"/>
    <property type="match status" value="1"/>
</dbReference>
<feature type="active site" description="Proton acceptor" evidence="4">
    <location>
        <position position="560"/>
    </location>
</feature>
<evidence type="ECO:0000256" key="3">
    <source>
        <dbReference type="ARBA" id="ARBA00023115"/>
    </source>
</evidence>
<keyword evidence="5" id="KW-0732">Signal</keyword>
<sequence length="1201" mass="136393">MMRILSFVVLSLVQIWAHAYSSERNAEAYLIDIVEWVSSHKDGFVNQKAELRLLNLDDDDDDNEPLLGIFAKAEIAKDEVITQIPWEMIVKGGARSLLLGDSSSSSSSSSSSFCNLVQTLANELKLGKRSKYAPYVLHLRSLRNGQIPSAWSVEGKYLLTQILGGDDQQLPPGSITQILEEEWYAACGGDRTDAVMTKAAELVIQREDQGFMVPLYDLVEHRNGHHTNTKTRVKEGIYHQTVASRTIKAGEQLYKSHDLCEGCNEEAIEQGYGTAGEPSQGQEEGVIQVTWHPSIKFDPIGKSYVQRRFRKELRRMFRVKNTLLKSKRELIPKHEWDAIWQYYDTIKTALLLAMHSLIDPKSDIMNTCSRTDQSMNQGDVCNSDLLELYEVHYHDLEWEVDDTDYIEPRCTKSQIIELEDYALIDESKTNYQPISFWERKSDGDICMNLETTLQICSTYRPHYHEFFVHFPARYIDKIKRVIFIGGGDAMLLHEVLKFPELEKVVGLELDQQVTRKSFNYFKSQPHWDEQRVEWWYGDATKSLPLLPQGYWGSFDLVLVDLSETVMSMSVTGELDIFSALALLLKPEGIMVKNEPYIDQFSNFFDHTIHIFYGTPKICTQVLVMGSNKVDFLDHPIKEHPEIERLLLEQLDDPADRFKYFHDYRKNNATEQGKCTLREGSVTTQQGKKAGILEILEVENASISSKQDLESAIYIVASDVGLVPVSSPSDTDGAIVAVMKEGYIIARIWAEQKYCALDIHLWGAFEKSSALRSALMEAVGSDTVSSYRIVVGGMFGSNTSESDNNAIGIQVSQQRNCEAEVLNDDENTGEDETMVIALLQTVDLLVAEKSNLKAVVLCGFKDEGKCWSVDVLAANDRAKTVLPIWACDTLKNSTEDPSVYPMMYECEKEVEDYLMRLTQGNNKIDMVILDQSAPRQMAQIFASIMSYTENPNNFTSEEHVFVSLIRDLDSELWRREFLEQYRRGKHDLPLFRTEISMKAADRNLGLHFVLCSKNGFGKIHELKAMLSKHASGYLVGIERVTGGSNYYDEAYNMVEFPDSAYDREAVREKGRNSVAYGRQSIFQFEKFSSNEGGMPPFDDLKSMFLASLTEMDYNTNWEQGYSDVGDGAVFVSKFEEGLAVLVWDGQKHVDVNLFSTDQSEERANGFRQSFITLSGLSQYLRDDQPRGTGGLMLFDFEIPHHH</sequence>
<dbReference type="InterPro" id="IPR046341">
    <property type="entry name" value="SET_dom_sf"/>
</dbReference>
<reference evidence="7" key="1">
    <citation type="submission" date="2023-08" db="EMBL/GenBank/DDBJ databases">
        <authorList>
            <person name="Audoor S."/>
            <person name="Bilcke G."/>
        </authorList>
    </citation>
    <scope>NUCLEOTIDE SEQUENCE</scope>
</reference>
<dbReference type="InterPro" id="IPR030374">
    <property type="entry name" value="PABS"/>
</dbReference>
<organism evidence="7 8">
    <name type="scientific">Cylindrotheca closterium</name>
    <dbReference type="NCBI Taxonomy" id="2856"/>
    <lineage>
        <taxon>Eukaryota</taxon>
        <taxon>Sar</taxon>
        <taxon>Stramenopiles</taxon>
        <taxon>Ochrophyta</taxon>
        <taxon>Bacillariophyta</taxon>
        <taxon>Bacillariophyceae</taxon>
        <taxon>Bacillariophycidae</taxon>
        <taxon>Bacillariales</taxon>
        <taxon>Bacillariaceae</taxon>
        <taxon>Cylindrotheca</taxon>
    </lineage>
</organism>
<feature type="chain" id="PRO_5042039518" description="PABS domain-containing protein" evidence="5">
    <location>
        <begin position="20"/>
        <end position="1201"/>
    </location>
</feature>
<dbReference type="Proteomes" id="UP001295423">
    <property type="component" value="Unassembled WGS sequence"/>
</dbReference>
<dbReference type="EMBL" id="CAKOGP040000224">
    <property type="protein sequence ID" value="CAJ1932661.1"/>
    <property type="molecule type" value="Genomic_DNA"/>
</dbReference>
<dbReference type="SUPFAM" id="SSF82199">
    <property type="entry name" value="SET domain"/>
    <property type="match status" value="1"/>
</dbReference>
<dbReference type="GO" id="GO:0010487">
    <property type="term" value="F:thermospermine synthase activity"/>
    <property type="evidence" value="ECO:0007669"/>
    <property type="project" value="TreeGrafter"/>
</dbReference>
<dbReference type="InterPro" id="IPR029063">
    <property type="entry name" value="SAM-dependent_MTases_sf"/>
</dbReference>
<evidence type="ECO:0000313" key="8">
    <source>
        <dbReference type="Proteomes" id="UP001295423"/>
    </source>
</evidence>
<dbReference type="PANTHER" id="PTHR43317:SF1">
    <property type="entry name" value="THERMOSPERMINE SYNTHASE ACAULIS5"/>
    <property type="match status" value="1"/>
</dbReference>
<evidence type="ECO:0000259" key="6">
    <source>
        <dbReference type="PROSITE" id="PS51006"/>
    </source>
</evidence>
<keyword evidence="2 4" id="KW-0808">Transferase</keyword>
<comment type="caution">
    <text evidence="7">The sequence shown here is derived from an EMBL/GenBank/DDBJ whole genome shotgun (WGS) entry which is preliminary data.</text>
</comment>
<accession>A0AAD2FHQ0</accession>
<dbReference type="CDD" id="cd02440">
    <property type="entry name" value="AdoMet_MTases"/>
    <property type="match status" value="1"/>
</dbReference>
<evidence type="ECO:0000313" key="7">
    <source>
        <dbReference type="EMBL" id="CAJ1932661.1"/>
    </source>
</evidence>
<proteinExistence type="inferred from homology"/>
<comment type="similarity">
    <text evidence="1">Belongs to the spermidine/spermine synthase family.</text>
</comment>
<evidence type="ECO:0000256" key="5">
    <source>
        <dbReference type="SAM" id="SignalP"/>
    </source>
</evidence>
<feature type="domain" description="PABS" evidence="6">
    <location>
        <begin position="404"/>
        <end position="591"/>
    </location>
</feature>
<dbReference type="PROSITE" id="PS51006">
    <property type="entry name" value="PABS_2"/>
    <property type="match status" value="1"/>
</dbReference>